<evidence type="ECO:0000256" key="11">
    <source>
        <dbReference type="ARBA" id="ARBA00023136"/>
    </source>
</evidence>
<evidence type="ECO:0000256" key="7">
    <source>
        <dbReference type="ARBA" id="ARBA00022679"/>
    </source>
</evidence>
<proteinExistence type="inferred from homology"/>
<dbReference type="UniPathway" id="UPA00378"/>
<comment type="similarity">
    <text evidence="3 14">Belongs to the glycosyltransferase group 1 family. Glycosyltransferase 4 subfamily.</text>
</comment>
<evidence type="ECO:0000256" key="9">
    <source>
        <dbReference type="ARBA" id="ARBA00022824"/>
    </source>
</evidence>
<dbReference type="InterPro" id="IPR001296">
    <property type="entry name" value="Glyco_trans_1"/>
</dbReference>
<feature type="domain" description="Glycosyl transferase family 1" evidence="15">
    <location>
        <begin position="291"/>
        <end position="459"/>
    </location>
</feature>
<keyword evidence="7 14" id="KW-0808">Transferase</keyword>
<comment type="catalytic activity">
    <reaction evidence="12 14">
        <text>an alpha-D-Man-(1-&gt;3)-[alpha-D-Man-(1-&gt;6)]-beta-D-Man-(1-&gt;4)-beta-D-GlcNAc-(1-&gt;4)-alpha-D-GlcNAc-diphospho-di-trans,poly-cis-dolichol + 2 GDP-alpha-D-mannose = an alpha-D-Man-(1-&gt;2)-alpha-D-Man-(1-&gt;2)-alpha-D-Man-(1-&gt;3)-[alpha-D-Man-(1-&gt;6)]-beta-D-Man-(1-&gt;4)-beta-D-GlcNAc-(1-&gt;4)-alpha-D-GlcNAc-diphospho-di-trans,poly-cis-dolichol + 2 GDP + 2 H(+)</text>
        <dbReference type="Rhea" id="RHEA:29523"/>
        <dbReference type="Rhea" id="RHEA-COMP:19515"/>
        <dbReference type="Rhea" id="RHEA-COMP:19516"/>
        <dbReference type="ChEBI" id="CHEBI:15378"/>
        <dbReference type="ChEBI" id="CHEBI:57527"/>
        <dbReference type="ChEBI" id="CHEBI:58189"/>
        <dbReference type="ChEBI" id="CHEBI:132511"/>
        <dbReference type="ChEBI" id="CHEBI:132515"/>
        <dbReference type="EC" id="2.4.1.131"/>
    </reaction>
    <physiologicalReaction direction="left-to-right" evidence="12 14">
        <dbReference type="Rhea" id="RHEA:29524"/>
    </physiologicalReaction>
</comment>
<dbReference type="Ensembl" id="ENSAPLT00020002102.1">
    <property type="protein sequence ID" value="ENSAPLP00020001966.1"/>
    <property type="gene ID" value="ENSAPLG00020001410.1"/>
</dbReference>
<evidence type="ECO:0000313" key="17">
    <source>
        <dbReference type="Ensembl" id="ENSAPLP00020001966.1"/>
    </source>
</evidence>
<keyword evidence="6 14" id="KW-0328">Glycosyltransferase</keyword>
<dbReference type="Pfam" id="PF00534">
    <property type="entry name" value="Glycos_transf_1"/>
    <property type="match status" value="1"/>
</dbReference>
<dbReference type="InterPro" id="IPR038013">
    <property type="entry name" value="ALG11"/>
</dbReference>
<dbReference type="GO" id="GO:0006487">
    <property type="term" value="P:protein N-linked glycosylation"/>
    <property type="evidence" value="ECO:0007669"/>
    <property type="project" value="TreeGrafter"/>
</dbReference>
<dbReference type="Gene3D" id="3.40.50.2000">
    <property type="entry name" value="Glycogen Phosphorylase B"/>
    <property type="match status" value="1"/>
</dbReference>
<reference evidence="17" key="2">
    <citation type="submission" date="2025-08" db="UniProtKB">
        <authorList>
            <consortium name="Ensembl"/>
        </authorList>
    </citation>
    <scope>IDENTIFICATION</scope>
</reference>
<dbReference type="PANTHER" id="PTHR45919:SF1">
    <property type="entry name" value="GDP-MAN:MAN(3)GLCNAC(2)-PP-DOL ALPHA-1,2-MANNOSYLTRANSFERASE"/>
    <property type="match status" value="1"/>
</dbReference>
<evidence type="ECO:0000256" key="6">
    <source>
        <dbReference type="ARBA" id="ARBA00022676"/>
    </source>
</evidence>
<evidence type="ECO:0000259" key="15">
    <source>
        <dbReference type="Pfam" id="PF00534"/>
    </source>
</evidence>
<keyword evidence="9 14" id="KW-0256">Endoplasmic reticulum</keyword>
<name>A0A8B9QQE8_ANAPL</name>
<dbReference type="GO" id="GO:0004377">
    <property type="term" value="F:GDP-Man:Man(3)GlcNAc(2)-PP-Dol alpha-1,2-mannosyltransferase activity"/>
    <property type="evidence" value="ECO:0007669"/>
    <property type="project" value="UniProtKB-UniRule"/>
</dbReference>
<evidence type="ECO:0000256" key="1">
    <source>
        <dbReference type="ARBA" id="ARBA00004389"/>
    </source>
</evidence>
<keyword evidence="8 14" id="KW-0812">Transmembrane</keyword>
<evidence type="ECO:0000256" key="10">
    <source>
        <dbReference type="ARBA" id="ARBA00022989"/>
    </source>
</evidence>
<dbReference type="InterPro" id="IPR031814">
    <property type="entry name" value="ALG11_N"/>
</dbReference>
<evidence type="ECO:0000256" key="14">
    <source>
        <dbReference type="RuleBase" id="RU367051"/>
    </source>
</evidence>
<evidence type="ECO:0000256" key="8">
    <source>
        <dbReference type="ARBA" id="ARBA00022692"/>
    </source>
</evidence>
<evidence type="ECO:0000313" key="18">
    <source>
        <dbReference type="Proteomes" id="UP000694400"/>
    </source>
</evidence>
<evidence type="ECO:0000256" key="5">
    <source>
        <dbReference type="ARBA" id="ARBA00022018"/>
    </source>
</evidence>
<organism evidence="17 18">
    <name type="scientific">Anas platyrhynchos</name>
    <name type="common">Mallard</name>
    <name type="synonym">Anas boschas</name>
    <dbReference type="NCBI Taxonomy" id="8839"/>
    <lineage>
        <taxon>Eukaryota</taxon>
        <taxon>Metazoa</taxon>
        <taxon>Chordata</taxon>
        <taxon>Craniata</taxon>
        <taxon>Vertebrata</taxon>
        <taxon>Euteleostomi</taxon>
        <taxon>Archelosauria</taxon>
        <taxon>Archosauria</taxon>
        <taxon>Dinosauria</taxon>
        <taxon>Saurischia</taxon>
        <taxon>Theropoda</taxon>
        <taxon>Coelurosauria</taxon>
        <taxon>Aves</taxon>
        <taxon>Neognathae</taxon>
        <taxon>Galloanserae</taxon>
        <taxon>Anseriformes</taxon>
        <taxon>Anatidae</taxon>
        <taxon>Anatinae</taxon>
        <taxon>Anas</taxon>
    </lineage>
</organism>
<protein>
    <recommendedName>
        <fullName evidence="5 14">GDP-Man:Man(3)GlcNAc(2)-PP-Dol alpha-1,2-mannosyltransferase</fullName>
        <ecNumber evidence="4 14">2.4.1.131</ecNumber>
    </recommendedName>
</protein>
<dbReference type="EC" id="2.4.1.131" evidence="4 14"/>
<feature type="transmembrane region" description="Helical" evidence="14">
    <location>
        <begin position="6"/>
        <end position="39"/>
    </location>
</feature>
<evidence type="ECO:0000256" key="12">
    <source>
        <dbReference type="ARBA" id="ARBA00045065"/>
    </source>
</evidence>
<evidence type="ECO:0000256" key="4">
    <source>
        <dbReference type="ARBA" id="ARBA00012645"/>
    </source>
</evidence>
<reference evidence="17" key="1">
    <citation type="submission" date="2019-08" db="EMBL/GenBank/DDBJ databases">
        <title>Three high-quality genomes provides insights into domestication of ducks.</title>
        <authorList>
            <person name="Hou Z.C."/>
            <person name="Zhu F."/>
            <person name="Yin Z.T."/>
            <person name="Zhang F."/>
        </authorList>
    </citation>
    <scope>NUCLEOTIDE SEQUENCE [LARGE SCALE GENOMIC DNA]</scope>
</reference>
<dbReference type="Proteomes" id="UP000694400">
    <property type="component" value="Chromosome 1"/>
</dbReference>
<dbReference type="AlphaFoldDB" id="A0A8B9QQE8"/>
<dbReference type="CDD" id="cd03806">
    <property type="entry name" value="GT4_ALG11-like"/>
    <property type="match status" value="1"/>
</dbReference>
<dbReference type="Pfam" id="PF15924">
    <property type="entry name" value="ALG11_N"/>
    <property type="match status" value="1"/>
</dbReference>
<evidence type="ECO:0000256" key="3">
    <source>
        <dbReference type="ARBA" id="ARBA00009481"/>
    </source>
</evidence>
<comment type="pathway">
    <text evidence="2 14">Protein modification; protein glycosylation.</text>
</comment>
<reference evidence="17" key="3">
    <citation type="submission" date="2025-09" db="UniProtKB">
        <authorList>
            <consortium name="Ensembl"/>
        </authorList>
    </citation>
    <scope>IDENTIFICATION</scope>
</reference>
<feature type="domain" description="ALG11 mannosyltransferase N-terminal" evidence="16">
    <location>
        <begin position="53"/>
        <end position="259"/>
    </location>
</feature>
<dbReference type="FunFam" id="3.40.50.2000:FF:000076">
    <property type="entry name" value="GDP-Man:Man(3)GlcNAc(2)-PP-Dol alpha-1,2-mannosyltransferase"/>
    <property type="match status" value="1"/>
</dbReference>
<dbReference type="GO" id="GO:0005789">
    <property type="term" value="C:endoplasmic reticulum membrane"/>
    <property type="evidence" value="ECO:0007669"/>
    <property type="project" value="UniProtKB-SubCell"/>
</dbReference>
<sequence>CLLYSFMWRLCGVLLCSLLVPALFLSGALCLCVVVLLWGVRLWLQARKRGPVLVAFFHPYCNAGGGGERVLWCAIRTLQKKYKNITCVVYTGDRDATAEEIVEGAFRRFNIKLTHPVKFVFLEKRYLVEASLYPHFTLLGQSLGSVFLGWEALLKCVPDIYIDSMGYAFTLPLFKYLGGCQCRVLCALSHHQHRYAVRWSGIRTRGLTTQPSSQTIHSSANSNSSTTTCFAFLYGLVGSCSDVVMVNSSWTLNHILSIWRTGACTSVVYPPCDVQTFLDIPLEEEKSTAECSIVSVSQFRPEKDHPLQIRAFAKLLKEKRLGQQPSLKLILIGGCRNQQDEERVNNLKRLCDELGVSGSVMFRVNIPFEELKKHLAEATIGLHTMWNEHFGIGVVECMAAGTVILAHNSGGPKLDIVVPYEGRITGFLAENEDNYAEKMAYILSLSPEKRLEIRENARRSVYRFSDRHFEETFLLSVEPLFK</sequence>
<evidence type="ECO:0000259" key="16">
    <source>
        <dbReference type="Pfam" id="PF15924"/>
    </source>
</evidence>
<keyword evidence="10 14" id="KW-1133">Transmembrane helix</keyword>
<accession>A0A8B9QQE8</accession>
<dbReference type="PANTHER" id="PTHR45919">
    <property type="entry name" value="GDP-MAN:MAN(3)GLCNAC(2)-PP-DOL ALPHA-1,2-MANNOSYLTRANSFERASE"/>
    <property type="match status" value="1"/>
</dbReference>
<evidence type="ECO:0000256" key="13">
    <source>
        <dbReference type="ARBA" id="ARBA00045128"/>
    </source>
</evidence>
<keyword evidence="11 14" id="KW-0472">Membrane</keyword>
<dbReference type="SUPFAM" id="SSF53756">
    <property type="entry name" value="UDP-Glycosyltransferase/glycogen phosphorylase"/>
    <property type="match status" value="1"/>
</dbReference>
<comment type="subcellular location">
    <subcellularLocation>
        <location evidence="1">Endoplasmic reticulum membrane</location>
        <topology evidence="1">Single-pass membrane protein</topology>
    </subcellularLocation>
</comment>
<comment type="function">
    <text evidence="13">GDP-Man:Man(3)GlcNAc(2)-PP-Dol alpha-1,2-mannosyltransferase that operates in the biosynthetic pathway of dolichol-linked oligosaccharides, the glycan precursors employed in protein asparagine (N)-glycosylation. The assembly of dolichol-linked oligosaccharides begins on the cytosolic side of the endoplasmic reticulum membrane and finishes in its lumen. The sequential addition of sugars to dolichol pyrophosphate produces dolichol-linked oligosaccharides containing fourteen sugars, including two GlcNAcs, nine mannoses and three glucoses. Once assembled, the oligosaccharide is transferred from the lipid to nascent proteins by oligosaccharyltransferases. Catalyzes, on the cytoplasmic face of the endoplasmic reticulum, the addition of the fourth and fifth mannose residues to the dolichol-linked oligosaccharide chain, to produce Man(5)GlcNAc(2)-PP-dolichol core oligosaccharide. Man(5)GlcNAc(2)-PP-dolichol is a substrate for ALG3, the following enzyme in the biosynthetic pathway.</text>
</comment>
<evidence type="ECO:0000256" key="2">
    <source>
        <dbReference type="ARBA" id="ARBA00004922"/>
    </source>
</evidence>